<proteinExistence type="predicted"/>
<name>B9XGX6_PEDPL</name>
<protein>
    <submittedName>
        <fullName evidence="1">Uncharacterized protein</fullName>
    </submittedName>
</protein>
<comment type="caution">
    <text evidence="1">The sequence shown here is derived from an EMBL/GenBank/DDBJ whole genome shotgun (WGS) entry which is preliminary data.</text>
</comment>
<organism evidence="1 2">
    <name type="scientific">Pedosphaera parvula (strain Ellin514)</name>
    <dbReference type="NCBI Taxonomy" id="320771"/>
    <lineage>
        <taxon>Bacteria</taxon>
        <taxon>Pseudomonadati</taxon>
        <taxon>Verrucomicrobiota</taxon>
        <taxon>Pedosphaerae</taxon>
        <taxon>Pedosphaerales</taxon>
        <taxon>Pedosphaeraceae</taxon>
        <taxon>Pedosphaera</taxon>
    </lineage>
</organism>
<evidence type="ECO:0000313" key="2">
    <source>
        <dbReference type="Proteomes" id="UP000003688"/>
    </source>
</evidence>
<dbReference type="Proteomes" id="UP000003688">
    <property type="component" value="Unassembled WGS sequence"/>
</dbReference>
<accession>B9XGX6</accession>
<evidence type="ECO:0000313" key="1">
    <source>
        <dbReference type="EMBL" id="EEF60897.1"/>
    </source>
</evidence>
<keyword evidence="2" id="KW-1185">Reference proteome</keyword>
<reference evidence="1 2" key="1">
    <citation type="journal article" date="2011" name="J. Bacteriol.">
        <title>Genome sequence of 'Pedosphaera parvula' Ellin514, an aerobic Verrucomicrobial isolate from pasture soil.</title>
        <authorList>
            <person name="Kant R."/>
            <person name="van Passel M.W."/>
            <person name="Sangwan P."/>
            <person name="Palva A."/>
            <person name="Lucas S."/>
            <person name="Copeland A."/>
            <person name="Lapidus A."/>
            <person name="Glavina Del Rio T."/>
            <person name="Dalin E."/>
            <person name="Tice H."/>
            <person name="Bruce D."/>
            <person name="Goodwin L."/>
            <person name="Pitluck S."/>
            <person name="Chertkov O."/>
            <person name="Larimer F.W."/>
            <person name="Land M.L."/>
            <person name="Hauser L."/>
            <person name="Brettin T.S."/>
            <person name="Detter J.C."/>
            <person name="Han S."/>
            <person name="de Vos W.M."/>
            <person name="Janssen P.H."/>
            <person name="Smidt H."/>
        </authorList>
    </citation>
    <scope>NUCLEOTIDE SEQUENCE [LARGE SCALE GENOMIC DNA]</scope>
    <source>
        <strain evidence="1 2">Ellin514</strain>
    </source>
</reference>
<dbReference type="EMBL" id="ABOX02000013">
    <property type="protein sequence ID" value="EEF60897.1"/>
    <property type="molecule type" value="Genomic_DNA"/>
</dbReference>
<dbReference type="AlphaFoldDB" id="B9XGX6"/>
<gene>
    <name evidence="1" type="ORF">Cflav_PD4066</name>
</gene>
<sequence>MDKRAVGKLIKKQALRSAHSGPAAVDELEHSFISTT</sequence>